<sequence>MRKILTTLLAISSILLLFSSCKKDETKVYSSVGSAGTLTASSTSPALTQATSTSTAVTFSLSAATPVTGYQTGVTYTIQIGKKGSNFVAAQEISAAPGNTSVTVGDLNTMLSSLGLTTGVSTQVEVRVKSTIAANVDPAYSNTINLTVTPYAVLYYVYVPGGYQGWTPATAPSLSSTTSNGVYTGTVIVPAGTTDLGFKITPAQNWDTSYGGANGVLSTSGANLAFPSAGTFTITVDMTKLTYTITKQ</sequence>
<dbReference type="InterPro" id="IPR054409">
    <property type="entry name" value="X25_BaPul-like"/>
</dbReference>
<dbReference type="Pfam" id="PF14292">
    <property type="entry name" value="SusE"/>
    <property type="match status" value="1"/>
</dbReference>
<evidence type="ECO:0000313" key="5">
    <source>
        <dbReference type="Proteomes" id="UP000503278"/>
    </source>
</evidence>
<organism evidence="4 5">
    <name type="scientific">Mucilaginibacter robiniae</name>
    <dbReference type="NCBI Taxonomy" id="2728022"/>
    <lineage>
        <taxon>Bacteria</taxon>
        <taxon>Pseudomonadati</taxon>
        <taxon>Bacteroidota</taxon>
        <taxon>Sphingobacteriia</taxon>
        <taxon>Sphingobacteriales</taxon>
        <taxon>Sphingobacteriaceae</taxon>
        <taxon>Mucilaginibacter</taxon>
    </lineage>
</organism>
<dbReference type="KEGG" id="mrob:HH214_03815"/>
<feature type="domain" description="Amylopullulanase X25" evidence="3">
    <location>
        <begin position="162"/>
        <end position="220"/>
    </location>
</feature>
<feature type="chain" id="PRO_5029849272" evidence="1">
    <location>
        <begin position="24"/>
        <end position="248"/>
    </location>
</feature>
<dbReference type="RefSeq" id="WP_169606081.1">
    <property type="nucleotide sequence ID" value="NZ_CP051682.1"/>
</dbReference>
<protein>
    <submittedName>
        <fullName evidence="4">DUF5116 domain-containing protein</fullName>
    </submittedName>
</protein>
<feature type="domain" description="SusE outer membrane protein" evidence="2">
    <location>
        <begin position="23"/>
        <end position="129"/>
    </location>
</feature>
<dbReference type="EMBL" id="CP051682">
    <property type="protein sequence ID" value="QJD95064.1"/>
    <property type="molecule type" value="Genomic_DNA"/>
</dbReference>
<dbReference type="AlphaFoldDB" id="A0A7L5E0K0"/>
<accession>A0A7L5E0K0</accession>
<keyword evidence="1" id="KW-0732">Signal</keyword>
<proteinExistence type="predicted"/>
<evidence type="ECO:0000313" key="4">
    <source>
        <dbReference type="EMBL" id="QJD95064.1"/>
    </source>
</evidence>
<dbReference type="CDD" id="cd12967">
    <property type="entry name" value="CBM_SusE-F_like_u1"/>
    <property type="match status" value="1"/>
</dbReference>
<keyword evidence="5" id="KW-1185">Reference proteome</keyword>
<evidence type="ECO:0000259" key="3">
    <source>
        <dbReference type="Pfam" id="PF22058"/>
    </source>
</evidence>
<feature type="signal peptide" evidence="1">
    <location>
        <begin position="1"/>
        <end position="23"/>
    </location>
</feature>
<gene>
    <name evidence="4" type="ORF">HH214_03815</name>
</gene>
<dbReference type="InterPro" id="IPR025970">
    <property type="entry name" value="SusE"/>
</dbReference>
<evidence type="ECO:0000256" key="1">
    <source>
        <dbReference type="SAM" id="SignalP"/>
    </source>
</evidence>
<dbReference type="PROSITE" id="PS51257">
    <property type="entry name" value="PROKAR_LIPOPROTEIN"/>
    <property type="match status" value="1"/>
</dbReference>
<dbReference type="Gene3D" id="2.60.40.3620">
    <property type="match status" value="1"/>
</dbReference>
<evidence type="ECO:0000259" key="2">
    <source>
        <dbReference type="Pfam" id="PF14292"/>
    </source>
</evidence>
<dbReference type="Pfam" id="PF22058">
    <property type="entry name" value="X25_BaPul_like"/>
    <property type="match status" value="1"/>
</dbReference>
<dbReference type="Proteomes" id="UP000503278">
    <property type="component" value="Chromosome"/>
</dbReference>
<name>A0A7L5E0K0_9SPHI</name>
<reference evidence="4 5" key="1">
    <citation type="submission" date="2020-04" db="EMBL/GenBank/DDBJ databases">
        <title>Genome sequencing of novel species.</title>
        <authorList>
            <person name="Heo J."/>
            <person name="Kim S.-J."/>
            <person name="Kim J.-S."/>
            <person name="Hong S.-B."/>
            <person name="Kwon S.-W."/>
        </authorList>
    </citation>
    <scope>NUCLEOTIDE SEQUENCE [LARGE SCALE GENOMIC DNA]</scope>
    <source>
        <strain evidence="4 5">F39-2</strain>
    </source>
</reference>